<dbReference type="EMBL" id="GBEZ01025229">
    <property type="protein sequence ID" value="JAC61831.1"/>
    <property type="molecule type" value="Transcribed_RNA"/>
</dbReference>
<evidence type="ECO:0000313" key="2">
    <source>
        <dbReference type="EMBL" id="JAC61831.1"/>
    </source>
</evidence>
<accession>A0A061QU05</accession>
<feature type="region of interest" description="Disordered" evidence="1">
    <location>
        <begin position="25"/>
        <end position="68"/>
    </location>
</feature>
<feature type="compositionally biased region" description="Polar residues" evidence="1">
    <location>
        <begin position="48"/>
        <end position="68"/>
    </location>
</feature>
<sequence>MRIFLFARFLSKKQIPWKETIHRWHKQHEASARSPRVIPRRGIGSPELRSQSRAPITSSVSRNENGNTDARISAHVPFFGHSCPIDICQRSVIARGQQRAVPRR</sequence>
<evidence type="ECO:0000256" key="1">
    <source>
        <dbReference type="SAM" id="MobiDB-lite"/>
    </source>
</evidence>
<protein>
    <submittedName>
        <fullName evidence="2">Uncharacterized protein</fullName>
    </submittedName>
</protein>
<dbReference type="AlphaFoldDB" id="A0A061QU05"/>
<proteinExistence type="predicted"/>
<gene>
    <name evidence="2" type="ORF">TSPGSL018_25056</name>
</gene>
<reference evidence="2" key="1">
    <citation type="submission" date="2014-05" db="EMBL/GenBank/DDBJ databases">
        <title>The transcriptome of the halophilic microalga Tetraselmis sp. GSL018 isolated from the Great Salt Lake, Utah.</title>
        <authorList>
            <person name="Jinkerson R.E."/>
            <person name="D'Adamo S."/>
            <person name="Posewitz M.C."/>
        </authorList>
    </citation>
    <scope>NUCLEOTIDE SEQUENCE</scope>
    <source>
        <strain evidence="2">GSL018</strain>
    </source>
</reference>
<organism evidence="2">
    <name type="scientific">Tetraselmis sp. GSL018</name>
    <dbReference type="NCBI Taxonomy" id="582737"/>
    <lineage>
        <taxon>Eukaryota</taxon>
        <taxon>Viridiplantae</taxon>
        <taxon>Chlorophyta</taxon>
        <taxon>core chlorophytes</taxon>
        <taxon>Chlorodendrophyceae</taxon>
        <taxon>Chlorodendrales</taxon>
        <taxon>Chlorodendraceae</taxon>
        <taxon>Tetraselmis</taxon>
    </lineage>
</organism>
<name>A0A061QU05_9CHLO</name>